<dbReference type="Proteomes" id="UP000510821">
    <property type="component" value="Chromosome"/>
</dbReference>
<feature type="region of interest" description="Disordered" evidence="1">
    <location>
        <begin position="26"/>
        <end position="72"/>
    </location>
</feature>
<dbReference type="EMBL" id="CP058998">
    <property type="protein sequence ID" value="QLJ53431.1"/>
    <property type="molecule type" value="Genomic_DNA"/>
</dbReference>
<feature type="compositionally biased region" description="Pro residues" evidence="1">
    <location>
        <begin position="40"/>
        <end position="67"/>
    </location>
</feature>
<organism evidence="2 3">
    <name type="scientific">Fermentimicrarchaeum limneticum</name>
    <dbReference type="NCBI Taxonomy" id="2795018"/>
    <lineage>
        <taxon>Archaea</taxon>
        <taxon>Candidatus Micrarchaeota</taxon>
        <taxon>Candidatus Fermentimicrarchaeales</taxon>
        <taxon>Candidatus Fermentimicrarchaeaceae</taxon>
        <taxon>Candidatus Fermentimicrarchaeum</taxon>
    </lineage>
</organism>
<feature type="region of interest" description="Disordered" evidence="1">
    <location>
        <begin position="155"/>
        <end position="174"/>
    </location>
</feature>
<dbReference type="KEGG" id="flt:Sv326_1256"/>
<reference evidence="3" key="1">
    <citation type="submission" date="2020-07" db="EMBL/GenBank/DDBJ databases">
        <title>Metabolic diversity and evolutionary history of the archaeal phylum ###Micrarchaeota### uncovered from a freshwater lake metagenome.</title>
        <authorList>
            <person name="Kadnikov V.V."/>
            <person name="Savvichev A.S."/>
            <person name="Mardanov A.V."/>
            <person name="Beletsky A.V."/>
            <person name="Chupakov A.V."/>
            <person name="Kokryatskaya N.M."/>
            <person name="Pimenov N.V."/>
            <person name="Ravin N.V."/>
        </authorList>
    </citation>
    <scope>NUCLEOTIDE SEQUENCE [LARGE SCALE GENOMIC DNA]</scope>
</reference>
<sequence length="231" mass="24700">MRIESKLFLILLVGAILLVGCTQQPPAPGPNQTPPANQTPAPPANQTPAPPQNQTPTPPANQTPAPPASTGMDQLYMFGSVKSYEYKITTSGTTMNLKTTITADTVDGTAAWLQQMDMTTQGIEVTSKTWIDKVTYKCLKVMTVMNYEGQNIEQAGQCPTEGPNSASRTGTTTPQMTLVGTESVTVPAGTFTATKYSLEQVYYWSTSSVPVPVKIAYGDGTMTMELVSYAS</sequence>
<evidence type="ECO:0008006" key="4">
    <source>
        <dbReference type="Google" id="ProtNLM"/>
    </source>
</evidence>
<gene>
    <name evidence="2" type="ORF">Sv326_1256</name>
</gene>
<evidence type="ECO:0000313" key="3">
    <source>
        <dbReference type="Proteomes" id="UP000510821"/>
    </source>
</evidence>
<name>A0A7D5XDL7_FERL1</name>
<dbReference type="AlphaFoldDB" id="A0A7D5XDL7"/>
<evidence type="ECO:0000313" key="2">
    <source>
        <dbReference type="EMBL" id="QLJ53431.1"/>
    </source>
</evidence>
<dbReference type="PROSITE" id="PS51257">
    <property type="entry name" value="PROKAR_LIPOPROTEIN"/>
    <property type="match status" value="1"/>
</dbReference>
<feature type="compositionally biased region" description="Polar residues" evidence="1">
    <location>
        <begin position="162"/>
        <end position="174"/>
    </location>
</feature>
<protein>
    <recommendedName>
        <fullName evidence="4">DUF3108 domain-containing protein</fullName>
    </recommendedName>
</protein>
<evidence type="ECO:0000256" key="1">
    <source>
        <dbReference type="SAM" id="MobiDB-lite"/>
    </source>
</evidence>
<proteinExistence type="predicted"/>
<accession>A0A7D5XDL7</accession>